<evidence type="ECO:0000313" key="2">
    <source>
        <dbReference type="Proteomes" id="UP000604046"/>
    </source>
</evidence>
<dbReference type="SUPFAM" id="SSF160631">
    <property type="entry name" value="SMI1/KNR4-like"/>
    <property type="match status" value="1"/>
</dbReference>
<comment type="caution">
    <text evidence="1">The sequence shown here is derived from an EMBL/GenBank/DDBJ whole genome shotgun (WGS) entry which is preliminary data.</text>
</comment>
<keyword evidence="2" id="KW-1185">Reference proteome</keyword>
<evidence type="ECO:0008006" key="3">
    <source>
        <dbReference type="Google" id="ProtNLM"/>
    </source>
</evidence>
<name>A0A812HM16_9DINO</name>
<dbReference type="Proteomes" id="UP000604046">
    <property type="component" value="Unassembled WGS sequence"/>
</dbReference>
<dbReference type="OrthoDB" id="417073at2759"/>
<reference evidence="1" key="1">
    <citation type="submission" date="2021-02" db="EMBL/GenBank/DDBJ databases">
        <authorList>
            <person name="Dougan E. K."/>
            <person name="Rhodes N."/>
            <person name="Thang M."/>
            <person name="Chan C."/>
        </authorList>
    </citation>
    <scope>NUCLEOTIDE SEQUENCE</scope>
</reference>
<proteinExistence type="predicted"/>
<dbReference type="AlphaFoldDB" id="A0A812HM16"/>
<dbReference type="InterPro" id="IPR037883">
    <property type="entry name" value="Knr4/Smi1-like_sf"/>
</dbReference>
<dbReference type="EMBL" id="CAJNDS010000100">
    <property type="protein sequence ID" value="CAE6955538.1"/>
    <property type="molecule type" value="Genomic_DNA"/>
</dbReference>
<gene>
    <name evidence="1" type="ORF">SNAT2548_LOCUS1728</name>
</gene>
<dbReference type="PANTHER" id="PTHR32011:SF6">
    <property type="entry name" value="KNR4_SMI1-LIKE DOMAIN-CONTAINING PROTEIN"/>
    <property type="match status" value="1"/>
</dbReference>
<accession>A0A812HM16</accession>
<evidence type="ECO:0000313" key="1">
    <source>
        <dbReference type="EMBL" id="CAE6955538.1"/>
    </source>
</evidence>
<dbReference type="PANTHER" id="PTHR32011">
    <property type="entry name" value="OS08G0472400 PROTEIN"/>
    <property type="match status" value="1"/>
</dbReference>
<organism evidence="1 2">
    <name type="scientific">Symbiodinium natans</name>
    <dbReference type="NCBI Taxonomy" id="878477"/>
    <lineage>
        <taxon>Eukaryota</taxon>
        <taxon>Sar</taxon>
        <taxon>Alveolata</taxon>
        <taxon>Dinophyceae</taxon>
        <taxon>Suessiales</taxon>
        <taxon>Symbiodiniaceae</taxon>
        <taxon>Symbiodinium</taxon>
    </lineage>
</organism>
<sequence>MASSSDGEPRGGEKVRACLLSGEVLEVELPSRSGVFEIRGQVAHRLGLHRFEVALLHGGRKLHDTDHDSVHEVSVLVQPFLSQDVIDQLIHNMRAAGVVFSPGMTDAEIQNAEENCKISFPPDLRLFLQTAMPEGPDFPKNWRRTVAVSVHDHHAVMRDDIHERLGGVESFWYSEWGPRPEDRNERASLTKRHLKGVPRLIPIYGQHFVVSGTPAGQPVLGVAERYRMCRLATDLAAYFSLMFNFRPVRPYLNCPIVTATFWGEFEKHLFHDQTHRTAQHSAHIASGLWR</sequence>
<protein>
    <recommendedName>
        <fullName evidence="3">Knr4/Smi1-like domain-containing protein</fullName>
    </recommendedName>
</protein>